<dbReference type="Proteomes" id="UP001515480">
    <property type="component" value="Unassembled WGS sequence"/>
</dbReference>
<comment type="caution">
    <text evidence="4">The sequence shown here is derived from an EMBL/GenBank/DDBJ whole genome shotgun (WGS) entry which is preliminary data.</text>
</comment>
<dbReference type="InterPro" id="IPR009769">
    <property type="entry name" value="EDR2_C"/>
</dbReference>
<feature type="domain" description="Protein ENHANCED DISEASE RESISTANCE 2 C-terminal" evidence="3">
    <location>
        <begin position="169"/>
        <end position="382"/>
    </location>
</feature>
<feature type="region of interest" description="Disordered" evidence="1">
    <location>
        <begin position="1"/>
        <end position="50"/>
    </location>
</feature>
<dbReference type="PANTHER" id="PTHR12136:SF41">
    <property type="entry name" value="PLECKSTRIN HOMOLOGY (PH) AND LIPID-BINDING START DOMAINS-CONTAINING PROTEIN"/>
    <property type="match status" value="1"/>
</dbReference>
<dbReference type="Pfam" id="PF07059">
    <property type="entry name" value="EDR2_C"/>
    <property type="match status" value="1"/>
</dbReference>
<evidence type="ECO:0000256" key="2">
    <source>
        <dbReference type="SAM" id="Phobius"/>
    </source>
</evidence>
<feature type="compositionally biased region" description="Basic residues" evidence="1">
    <location>
        <begin position="12"/>
        <end position="29"/>
    </location>
</feature>
<feature type="compositionally biased region" description="Polar residues" evidence="1">
    <location>
        <begin position="1"/>
        <end position="10"/>
    </location>
</feature>
<dbReference type="InterPro" id="IPR045096">
    <property type="entry name" value="EDR2-like"/>
</dbReference>
<sequence length="393" mass="41879">MTLAAKQSGTPPRRKQSGLKMRGGHKGKFPHPEAEGLPSSPSSPLVAPPPPPPGRAVALLPLAAVAALACALIAWLVARRRSRRARSGLAYERVSAATHEEAALPAALPSAAPRAVAVAAEEEEEAELEAAEAHAPLESAPPPPPPPELGRLELRRGGGGGGGEEKHCWLPLGEAEFMVRGQTYLHDGKKVSAPCSSELLGVELFSAAAPALNVAGRLDSPIPQLLARASAPLNRQLLVINLMIPAVDGVYQLVLYFGTFFQPRPGPAARLLERFIAGTDAFRSARLKMIPSVADGPWMVRKAVPSRPAILGKTLRQRYFFTDDYFECDIDCNSNPAAGRIVSLVKSCAKDITIDLAFLIEAQTVDELPERLLGTVRIAKVDLDSSSIPQLEQ</sequence>
<evidence type="ECO:0000313" key="5">
    <source>
        <dbReference type="Proteomes" id="UP001515480"/>
    </source>
</evidence>
<feature type="region of interest" description="Disordered" evidence="1">
    <location>
        <begin position="122"/>
        <end position="165"/>
    </location>
</feature>
<evidence type="ECO:0000313" key="4">
    <source>
        <dbReference type="EMBL" id="KAL1508587.1"/>
    </source>
</evidence>
<accession>A0AB34IZH1</accession>
<protein>
    <recommendedName>
        <fullName evidence="3">Protein ENHANCED DISEASE RESISTANCE 2 C-terminal domain-containing protein</fullName>
    </recommendedName>
</protein>
<keyword evidence="5" id="KW-1185">Reference proteome</keyword>
<dbReference type="EMBL" id="JBGBPQ010000016">
    <property type="protein sequence ID" value="KAL1508587.1"/>
    <property type="molecule type" value="Genomic_DNA"/>
</dbReference>
<proteinExistence type="predicted"/>
<reference evidence="4 5" key="1">
    <citation type="journal article" date="2024" name="Science">
        <title>Giant polyketide synthase enzymes in the biosynthesis of giant marine polyether toxins.</title>
        <authorList>
            <person name="Fallon T.R."/>
            <person name="Shende V.V."/>
            <person name="Wierzbicki I.H."/>
            <person name="Pendleton A.L."/>
            <person name="Watervoot N.F."/>
            <person name="Auber R.P."/>
            <person name="Gonzalez D.J."/>
            <person name="Wisecaver J.H."/>
            <person name="Moore B.S."/>
        </authorList>
    </citation>
    <scope>NUCLEOTIDE SEQUENCE [LARGE SCALE GENOMIC DNA]</scope>
    <source>
        <strain evidence="4 5">12B1</strain>
    </source>
</reference>
<organism evidence="4 5">
    <name type="scientific">Prymnesium parvum</name>
    <name type="common">Toxic golden alga</name>
    <dbReference type="NCBI Taxonomy" id="97485"/>
    <lineage>
        <taxon>Eukaryota</taxon>
        <taxon>Haptista</taxon>
        <taxon>Haptophyta</taxon>
        <taxon>Prymnesiophyceae</taxon>
        <taxon>Prymnesiales</taxon>
        <taxon>Prymnesiaceae</taxon>
        <taxon>Prymnesium</taxon>
    </lineage>
</organism>
<evidence type="ECO:0000256" key="1">
    <source>
        <dbReference type="SAM" id="MobiDB-lite"/>
    </source>
</evidence>
<keyword evidence="2" id="KW-0472">Membrane</keyword>
<keyword evidence="2" id="KW-0812">Transmembrane</keyword>
<evidence type="ECO:0000259" key="3">
    <source>
        <dbReference type="Pfam" id="PF07059"/>
    </source>
</evidence>
<name>A0AB34IZH1_PRYPA</name>
<gene>
    <name evidence="4" type="ORF">AB1Y20_004685</name>
</gene>
<dbReference type="PANTHER" id="PTHR12136">
    <property type="entry name" value="ENHANCED DISEASE RESISTANCE-RELATED"/>
    <property type="match status" value="1"/>
</dbReference>
<feature type="compositionally biased region" description="Pro residues" evidence="1">
    <location>
        <begin position="139"/>
        <end position="148"/>
    </location>
</feature>
<keyword evidence="2" id="KW-1133">Transmembrane helix</keyword>
<dbReference type="AlphaFoldDB" id="A0AB34IZH1"/>
<feature type="transmembrane region" description="Helical" evidence="2">
    <location>
        <begin position="56"/>
        <end position="78"/>
    </location>
</feature>